<dbReference type="Gene3D" id="1.25.40.80">
    <property type="match status" value="1"/>
</dbReference>
<dbReference type="PANTHER" id="PTHR11455">
    <property type="entry name" value="CRYPTOCHROME"/>
    <property type="match status" value="1"/>
</dbReference>
<feature type="domain" description="Photolyase/cryptochrome alpha/beta" evidence="11">
    <location>
        <begin position="1"/>
        <end position="131"/>
    </location>
</feature>
<evidence type="ECO:0000256" key="2">
    <source>
        <dbReference type="ARBA" id="ARBA00013149"/>
    </source>
</evidence>
<keyword evidence="13" id="KW-1185">Reference proteome</keyword>
<dbReference type="InterPro" id="IPR036134">
    <property type="entry name" value="Crypto/Photolyase_FAD-like_sf"/>
</dbReference>
<dbReference type="Gene3D" id="3.40.50.620">
    <property type="entry name" value="HUPs"/>
    <property type="match status" value="1"/>
</dbReference>
<dbReference type="InterPro" id="IPR014729">
    <property type="entry name" value="Rossmann-like_a/b/a_fold"/>
</dbReference>
<evidence type="ECO:0000259" key="11">
    <source>
        <dbReference type="PROSITE" id="PS51645"/>
    </source>
</evidence>
<dbReference type="PATRIC" id="fig|70996.4.peg.798"/>
<feature type="site" description="Electron transfer via tryptophanyl radical" evidence="9">
    <location>
        <position position="313"/>
    </location>
</feature>
<dbReference type="Proteomes" id="UP000050277">
    <property type="component" value="Unassembled WGS sequence"/>
</dbReference>
<dbReference type="EC" id="4.1.99.3" evidence="2"/>
<keyword evidence="4 8" id="KW-0285">Flavoprotein</keyword>
<name>A0A0P6YDI0_9CHLR</name>
<dbReference type="InterPro" id="IPR018394">
    <property type="entry name" value="DNA_photolyase_1_CS_C"/>
</dbReference>
<evidence type="ECO:0000256" key="6">
    <source>
        <dbReference type="ARBA" id="ARBA00022991"/>
    </source>
</evidence>
<evidence type="ECO:0000256" key="5">
    <source>
        <dbReference type="ARBA" id="ARBA00022827"/>
    </source>
</evidence>
<comment type="cofactor">
    <cofactor evidence="8">
        <name>FAD</name>
        <dbReference type="ChEBI" id="CHEBI:57692"/>
    </cofactor>
    <text evidence="8">Binds 1 FAD per subunit.</text>
</comment>
<accession>A0A0P6YDI0</accession>
<feature type="binding site" evidence="8">
    <location>
        <begin position="282"/>
        <end position="289"/>
    </location>
    <ligand>
        <name>FAD</name>
        <dbReference type="ChEBI" id="CHEBI:57692"/>
    </ligand>
</feature>
<evidence type="ECO:0000256" key="8">
    <source>
        <dbReference type="PIRSR" id="PIRSR602081-1"/>
    </source>
</evidence>
<dbReference type="Pfam" id="PF03441">
    <property type="entry name" value="FAD_binding_7"/>
    <property type="match status" value="1"/>
</dbReference>
<sequence length="488" mass="55432">MPVICWFRRDLRLADHRALHAAVAASAGEVIPVFIFDDAILHDGYVGAALTGVTLAMLTALDHDLRQLGSRLIVRHGQPLAELQALVRETQASGVYWNRDYLPYAIKRDTAVKLWLRQAGLQAHSFHDSVLVEPEGLKTKGQQKPYLVFGSYVKRWSELAYAQAEQLVPAPTKLVPPDADLSSLPIPSLADLGFELQQTLPTLGEAAAQQRLSQFFDRRRSLSVLKYDDARELPAEAGTSQLSVDLRMGSISIRQCLQRAVDLLTEPLSAEQRQGVDTWIKELAWRDYYTQLIYHNPQMLKQSLDPRYDQIEWRNDPAEFSAWQQGQTGYPIVDAGQRQLNQMAWMHNRVRMISASFLVKDLLIDWRWGERYFMQQLCDADPTANNGGWQWAAGSSGPSAQPYFRIFNPIAQSKKHDPHGTYIRRFVPELANVPNRYIHEPWTMPQTLQEHLGCVIGRDYPAPLVDHGFARERALAAYREALQQPAEE</sequence>
<dbReference type="InterPro" id="IPR006050">
    <property type="entry name" value="DNA_photolyase_N"/>
</dbReference>
<dbReference type="FunFam" id="1.10.579.10:FF:000003">
    <property type="entry name" value="Deoxyribodipyrimidine photo-lyase"/>
    <property type="match status" value="1"/>
</dbReference>
<dbReference type="PANTHER" id="PTHR11455:SF9">
    <property type="entry name" value="CRYPTOCHROME CIRCADIAN CLOCK 5 ISOFORM X1"/>
    <property type="match status" value="1"/>
</dbReference>
<reference evidence="12 13" key="1">
    <citation type="submission" date="2015-07" db="EMBL/GenBank/DDBJ databases">
        <title>Whole genome sequence of Herpetosiphon geysericola DSM 7119.</title>
        <authorList>
            <person name="Hemp J."/>
            <person name="Ward L.M."/>
            <person name="Pace L.A."/>
            <person name="Fischer W.W."/>
        </authorList>
    </citation>
    <scope>NUCLEOTIDE SEQUENCE [LARGE SCALE GENOMIC DNA]</scope>
    <source>
        <strain evidence="12 13">DSM 7119</strain>
    </source>
</reference>
<dbReference type="InterPro" id="IPR002081">
    <property type="entry name" value="Cryptochrome/DNA_photolyase_1"/>
</dbReference>
<evidence type="ECO:0000256" key="3">
    <source>
        <dbReference type="ARBA" id="ARBA00014046"/>
    </source>
</evidence>
<dbReference type="RefSeq" id="WP_054533883.1">
    <property type="nucleotide sequence ID" value="NZ_LGKP01000013.1"/>
</dbReference>
<evidence type="ECO:0000256" key="4">
    <source>
        <dbReference type="ARBA" id="ARBA00022630"/>
    </source>
</evidence>
<dbReference type="PROSITE" id="PS51645">
    <property type="entry name" value="PHR_CRY_ALPHA_BETA"/>
    <property type="match status" value="1"/>
</dbReference>
<dbReference type="STRING" id="70996.SE18_07850"/>
<feature type="binding site" evidence="8">
    <location>
        <position position="227"/>
    </location>
    <ligand>
        <name>FAD</name>
        <dbReference type="ChEBI" id="CHEBI:57692"/>
    </ligand>
</feature>
<evidence type="ECO:0000256" key="9">
    <source>
        <dbReference type="PIRSR" id="PIRSR602081-2"/>
    </source>
</evidence>
<comment type="catalytic activity">
    <reaction evidence="7">
        <text>cyclobutadipyrimidine (in DNA) = 2 pyrimidine residues (in DNA).</text>
        <dbReference type="EC" id="4.1.99.3"/>
    </reaction>
</comment>
<feature type="binding site" evidence="8">
    <location>
        <begin position="379"/>
        <end position="381"/>
    </location>
    <ligand>
        <name>FAD</name>
        <dbReference type="ChEBI" id="CHEBI:57692"/>
    </ligand>
</feature>
<gene>
    <name evidence="12" type="ORF">SE18_07850</name>
</gene>
<dbReference type="AlphaFoldDB" id="A0A0P6YDI0"/>
<dbReference type="PROSITE" id="PS00691">
    <property type="entry name" value="DNA_PHOTOLYASES_1_2"/>
    <property type="match status" value="1"/>
</dbReference>
<evidence type="ECO:0000256" key="1">
    <source>
        <dbReference type="ARBA" id="ARBA00001932"/>
    </source>
</evidence>
<feature type="binding site" evidence="8">
    <location>
        <position position="279"/>
    </location>
    <ligand>
        <name>FAD</name>
        <dbReference type="ChEBI" id="CHEBI:57692"/>
    </ligand>
</feature>
<comment type="similarity">
    <text evidence="10">Belongs to the DNA photolyase family.</text>
</comment>
<dbReference type="GO" id="GO:0009416">
    <property type="term" value="P:response to light stimulus"/>
    <property type="evidence" value="ECO:0007669"/>
    <property type="project" value="TreeGrafter"/>
</dbReference>
<dbReference type="SUPFAM" id="SSF52425">
    <property type="entry name" value="Cryptochrome/photolyase, N-terminal domain"/>
    <property type="match status" value="1"/>
</dbReference>
<proteinExistence type="inferred from homology"/>
<dbReference type="GO" id="GO:0071949">
    <property type="term" value="F:FAD binding"/>
    <property type="evidence" value="ECO:0007669"/>
    <property type="project" value="TreeGrafter"/>
</dbReference>
<evidence type="ECO:0000256" key="7">
    <source>
        <dbReference type="ARBA" id="ARBA00033999"/>
    </source>
</evidence>
<feature type="binding site" evidence="8">
    <location>
        <begin position="239"/>
        <end position="243"/>
    </location>
    <ligand>
        <name>FAD</name>
        <dbReference type="ChEBI" id="CHEBI:57692"/>
    </ligand>
</feature>
<dbReference type="Pfam" id="PF00875">
    <property type="entry name" value="DNA_photolyase"/>
    <property type="match status" value="1"/>
</dbReference>
<feature type="site" description="Electron transfer via tryptophanyl radical" evidence="9">
    <location>
        <position position="389"/>
    </location>
</feature>
<evidence type="ECO:0000256" key="10">
    <source>
        <dbReference type="RuleBase" id="RU004182"/>
    </source>
</evidence>
<keyword evidence="5 8" id="KW-0274">FAD</keyword>
<dbReference type="GO" id="GO:0003904">
    <property type="term" value="F:deoxyribodipyrimidine photo-lyase activity"/>
    <property type="evidence" value="ECO:0007669"/>
    <property type="project" value="UniProtKB-EC"/>
</dbReference>
<dbReference type="InterPro" id="IPR036155">
    <property type="entry name" value="Crypto/Photolyase_N_sf"/>
</dbReference>
<dbReference type="GO" id="GO:0003677">
    <property type="term" value="F:DNA binding"/>
    <property type="evidence" value="ECO:0007669"/>
    <property type="project" value="TreeGrafter"/>
</dbReference>
<dbReference type="PRINTS" id="PR00147">
    <property type="entry name" value="DNAPHOTLYASE"/>
</dbReference>
<evidence type="ECO:0000313" key="12">
    <source>
        <dbReference type="EMBL" id="KPL90119.1"/>
    </source>
</evidence>
<comment type="cofactor">
    <cofactor evidence="1">
        <name>(6R)-5,10-methylene-5,6,7,8-tetrahydrofolate</name>
        <dbReference type="ChEBI" id="CHEBI:15636"/>
    </cofactor>
</comment>
<dbReference type="Gene3D" id="1.10.579.10">
    <property type="entry name" value="DNA Cyclobutane Dipyrimidine Photolyase, subunit A, domain 3"/>
    <property type="match status" value="1"/>
</dbReference>
<dbReference type="SUPFAM" id="SSF48173">
    <property type="entry name" value="Cryptochrome/photolyase FAD-binding domain"/>
    <property type="match status" value="1"/>
</dbReference>
<organism evidence="12 13">
    <name type="scientific">Herpetosiphon geysericola</name>
    <dbReference type="NCBI Taxonomy" id="70996"/>
    <lineage>
        <taxon>Bacteria</taxon>
        <taxon>Bacillati</taxon>
        <taxon>Chloroflexota</taxon>
        <taxon>Chloroflexia</taxon>
        <taxon>Herpetosiphonales</taxon>
        <taxon>Herpetosiphonaceae</taxon>
        <taxon>Herpetosiphon</taxon>
    </lineage>
</organism>
<dbReference type="OrthoDB" id="9772484at2"/>
<dbReference type="GO" id="GO:0000719">
    <property type="term" value="P:photoreactive repair"/>
    <property type="evidence" value="ECO:0007669"/>
    <property type="project" value="UniProtKB-ARBA"/>
</dbReference>
<feature type="site" description="Electron transfer via tryptophanyl radical" evidence="9">
    <location>
        <position position="366"/>
    </location>
</feature>
<dbReference type="EMBL" id="LGKP01000013">
    <property type="protein sequence ID" value="KPL90119.1"/>
    <property type="molecule type" value="Genomic_DNA"/>
</dbReference>
<dbReference type="InterPro" id="IPR005101">
    <property type="entry name" value="Cryptochr/Photolyase_FAD-bd"/>
</dbReference>
<evidence type="ECO:0000313" key="13">
    <source>
        <dbReference type="Proteomes" id="UP000050277"/>
    </source>
</evidence>
<protein>
    <recommendedName>
        <fullName evidence="3">Deoxyribodipyrimidine photo-lyase</fullName>
        <ecNumber evidence="2">4.1.99.3</ecNumber>
    </recommendedName>
</protein>
<keyword evidence="6 10" id="KW-0157">Chromophore</keyword>
<comment type="caution">
    <text evidence="12">The sequence shown here is derived from an EMBL/GenBank/DDBJ whole genome shotgun (WGS) entry which is preliminary data.</text>
</comment>